<dbReference type="GO" id="GO:0001763">
    <property type="term" value="P:morphogenesis of a branching structure"/>
    <property type="evidence" value="ECO:0007669"/>
    <property type="project" value="InterPro"/>
</dbReference>
<dbReference type="AlphaFoldDB" id="A0A314UD71"/>
<dbReference type="EMBL" id="PJQY01003671">
    <property type="protein sequence ID" value="PQM35445.1"/>
    <property type="molecule type" value="Genomic_DNA"/>
</dbReference>
<organism evidence="4 5">
    <name type="scientific">Prunus yedoensis var. nudiflora</name>
    <dbReference type="NCBI Taxonomy" id="2094558"/>
    <lineage>
        <taxon>Eukaryota</taxon>
        <taxon>Viridiplantae</taxon>
        <taxon>Streptophyta</taxon>
        <taxon>Embryophyta</taxon>
        <taxon>Tracheophyta</taxon>
        <taxon>Spermatophyta</taxon>
        <taxon>Magnoliopsida</taxon>
        <taxon>eudicotyledons</taxon>
        <taxon>Gunneridae</taxon>
        <taxon>Pentapetalae</taxon>
        <taxon>rosids</taxon>
        <taxon>fabids</taxon>
        <taxon>Rosales</taxon>
        <taxon>Rosaceae</taxon>
        <taxon>Amygdaloideae</taxon>
        <taxon>Amygdaleae</taxon>
        <taxon>Prunus</taxon>
    </lineage>
</organism>
<reference evidence="4 5" key="1">
    <citation type="submission" date="2018-02" db="EMBL/GenBank/DDBJ databases">
        <title>Draft genome of wild Prunus yedoensis var. nudiflora.</title>
        <authorList>
            <person name="Baek S."/>
            <person name="Kim J.-H."/>
            <person name="Choi K."/>
            <person name="Kim G.-B."/>
            <person name="Cho A."/>
            <person name="Jang H."/>
            <person name="Shin C.-H."/>
            <person name="Yu H.-J."/>
            <person name="Mun J.-H."/>
        </authorList>
    </citation>
    <scope>NUCLEOTIDE SEQUENCE [LARGE SCALE GENOMIC DNA]</scope>
    <source>
        <strain evidence="5">cv. Jeju island</strain>
        <tissue evidence="4">Leaf</tissue>
    </source>
</reference>
<comment type="similarity">
    <text evidence="2">Belongs to the TAC family.</text>
</comment>
<gene>
    <name evidence="4" type="ORF">Pyn_23050</name>
</gene>
<sequence>MEKKMNARTRSGLAFAKKLIPRVKDDSSPIKNMQRLMRRMLKRKIHPAELEVKIHKSDGQKQPSAVELISNVGNDAYESVSLLPIQGAPCVH</sequence>
<keyword evidence="5" id="KW-1185">Reference proteome</keyword>
<dbReference type="Proteomes" id="UP000250321">
    <property type="component" value="Unassembled WGS sequence"/>
</dbReference>
<comment type="caution">
    <text evidence="4">The sequence shown here is derived from an EMBL/GenBank/DDBJ whole genome shotgun (WGS) entry which is preliminary data.</text>
</comment>
<keyword evidence="1" id="KW-0341">Growth regulation</keyword>
<evidence type="ECO:0000313" key="4">
    <source>
        <dbReference type="EMBL" id="PQM35445.1"/>
    </source>
</evidence>
<dbReference type="STRING" id="2094558.A0A314UD71"/>
<evidence type="ECO:0000313" key="5">
    <source>
        <dbReference type="Proteomes" id="UP000250321"/>
    </source>
</evidence>
<dbReference type="PANTHER" id="PTHR38366">
    <property type="entry name" value="NAD-DEPENDENT PROTEIN DEACETYLASE HST1-LIKE PROTEIN"/>
    <property type="match status" value="1"/>
</dbReference>
<protein>
    <recommendedName>
        <fullName evidence="3">Protein TILLER ANGLE CONTROL 1</fullName>
    </recommendedName>
</protein>
<evidence type="ECO:0000256" key="1">
    <source>
        <dbReference type="ARBA" id="ARBA00022604"/>
    </source>
</evidence>
<name>A0A314UD71_PRUYE</name>
<dbReference type="InterPro" id="IPR044989">
    <property type="entry name" value="TAC1"/>
</dbReference>
<dbReference type="PANTHER" id="PTHR38366:SF1">
    <property type="entry name" value="PROTEIN TILLER ANGLE CONTROL 1"/>
    <property type="match status" value="1"/>
</dbReference>
<evidence type="ECO:0000256" key="3">
    <source>
        <dbReference type="ARBA" id="ARBA00026138"/>
    </source>
</evidence>
<evidence type="ECO:0000256" key="2">
    <source>
        <dbReference type="ARBA" id="ARBA00025796"/>
    </source>
</evidence>
<dbReference type="OrthoDB" id="1922866at2759"/>
<proteinExistence type="inferred from homology"/>
<accession>A0A314UD71</accession>